<dbReference type="VEuPathDB" id="PiroplasmaDB:BBBOND_0307200"/>
<keyword evidence="3" id="KW-0411">Iron-sulfur</keyword>
<comment type="similarity">
    <text evidence="2">Belongs to the HesB/IscA family.</text>
</comment>
<feature type="region of interest" description="Disordered" evidence="4">
    <location>
        <begin position="201"/>
        <end position="232"/>
    </location>
</feature>
<evidence type="ECO:0000256" key="3">
    <source>
        <dbReference type="ARBA" id="ARBA00022485"/>
    </source>
</evidence>
<accession>A0A061D831</accession>
<dbReference type="Pfam" id="PF01521">
    <property type="entry name" value="Fe-S_biosyn"/>
    <property type="match status" value="1"/>
</dbReference>
<evidence type="ECO:0000259" key="5">
    <source>
        <dbReference type="Pfam" id="PF01521"/>
    </source>
</evidence>
<dbReference type="KEGG" id="bbig:BBBOND_0307200"/>
<dbReference type="NCBIfam" id="TIGR00049">
    <property type="entry name" value="iron-sulfur cluster assembly accessory protein"/>
    <property type="match status" value="1"/>
</dbReference>
<keyword evidence="3" id="KW-0479">Metal-binding</keyword>
<dbReference type="STRING" id="5866.A0A061D831"/>
<feature type="domain" description="Core" evidence="5">
    <location>
        <begin position="408"/>
        <end position="510"/>
    </location>
</feature>
<keyword evidence="3" id="KW-0004">4Fe-4S</keyword>
<dbReference type="PANTHER" id="PTHR43011:SF1">
    <property type="entry name" value="IRON-SULFUR CLUSTER ASSEMBLY 2 HOMOLOG, MITOCHONDRIAL"/>
    <property type="match status" value="1"/>
</dbReference>
<sequence>MGKVKSFFRVLACPKKGGTRSTRTRAQDKPSNEAAEDTSGHIFKKNISVDEEENFSELRGDNFSFSAIVNSTDAVVQQPECAFANFNQQMSIECPEGSRQHVAIFSLCNILLFKIKQDLLLALFCLHRQSMRVHLRRQFVKKIAYVFKRNLENSARHAVITLRRYRMPLQHHPKFLIAITRIENNLEKPVVRNVQASFQALRNRRPPVTPPGSTSQRSHAASEGKRQGSIISSKPDSAYICNKSLGVSSTQLTQGYQPRSNTTGTSRPIKLNDLARHRASTLSGNGAVDANGAHLRAAQSCHSKSASTGPSVTRDDKGAALKCVDECIQQDIHNKTDCSSSKQVDKKKIGNSIFQNAIKGAQRSIPAVAEQKTNIIWELDFFTCEPYVSYAYKSIRCSSLTRNDAPVSVTVTPNALQRLKFLTRGNENRSLVVSVTGGGCSGFQYNFKIVDDTNDLRCIYDSDNCMKVFSDDASLELIDSCTIDYQNNLVGSKFVLDNIRNLSKRCSCGNSFDIKD</sequence>
<dbReference type="GO" id="GO:0051539">
    <property type="term" value="F:4 iron, 4 sulfur cluster binding"/>
    <property type="evidence" value="ECO:0007669"/>
    <property type="project" value="UniProtKB-KW"/>
</dbReference>
<keyword evidence="3" id="KW-0408">Iron</keyword>
<proteinExistence type="inferred from homology"/>
<dbReference type="GO" id="GO:0005506">
    <property type="term" value="F:iron ion binding"/>
    <property type="evidence" value="ECO:0007669"/>
    <property type="project" value="TreeGrafter"/>
</dbReference>
<keyword evidence="7" id="KW-1185">Reference proteome</keyword>
<dbReference type="GO" id="GO:0051537">
    <property type="term" value="F:2 iron, 2 sulfur cluster binding"/>
    <property type="evidence" value="ECO:0007669"/>
    <property type="project" value="TreeGrafter"/>
</dbReference>
<protein>
    <submittedName>
        <fullName evidence="6">Iron-sulphur cluster biosynthesis domain containing protein, putative</fullName>
    </submittedName>
</protein>
<comment type="pathway">
    <text evidence="1">Cofactor biosynthesis; iron-sulfur cluster biosynthesis.</text>
</comment>
<organism evidence="6 7">
    <name type="scientific">Babesia bigemina</name>
    <dbReference type="NCBI Taxonomy" id="5866"/>
    <lineage>
        <taxon>Eukaryota</taxon>
        <taxon>Sar</taxon>
        <taxon>Alveolata</taxon>
        <taxon>Apicomplexa</taxon>
        <taxon>Aconoidasida</taxon>
        <taxon>Piroplasmida</taxon>
        <taxon>Babesiidae</taxon>
        <taxon>Babesia</taxon>
    </lineage>
</organism>
<evidence type="ECO:0000256" key="2">
    <source>
        <dbReference type="ARBA" id="ARBA00006718"/>
    </source>
</evidence>
<dbReference type="EMBL" id="LK391709">
    <property type="protein sequence ID" value="CDR96816.1"/>
    <property type="molecule type" value="Genomic_DNA"/>
</dbReference>
<dbReference type="GO" id="GO:0016226">
    <property type="term" value="P:iron-sulfur cluster assembly"/>
    <property type="evidence" value="ECO:0007669"/>
    <property type="project" value="InterPro"/>
</dbReference>
<dbReference type="InterPro" id="IPR035903">
    <property type="entry name" value="HesB-like_dom_sf"/>
</dbReference>
<dbReference type="Gene3D" id="2.60.300.12">
    <property type="entry name" value="HesB-like domain"/>
    <property type="match status" value="1"/>
</dbReference>
<evidence type="ECO:0000313" key="7">
    <source>
        <dbReference type="Proteomes" id="UP000033188"/>
    </source>
</evidence>
<dbReference type="RefSeq" id="XP_012769002.1">
    <property type="nucleotide sequence ID" value="XM_012913548.1"/>
</dbReference>
<evidence type="ECO:0000256" key="1">
    <source>
        <dbReference type="ARBA" id="ARBA00005151"/>
    </source>
</evidence>
<dbReference type="AlphaFoldDB" id="A0A061D831"/>
<dbReference type="PANTHER" id="PTHR43011">
    <property type="entry name" value="IRON-SULFUR CLUSTER ASSEMBLY 2 HOMOLOG, MITOCHONDRIAL"/>
    <property type="match status" value="1"/>
</dbReference>
<dbReference type="InterPro" id="IPR000361">
    <property type="entry name" value="ATAP_core_dom"/>
</dbReference>
<dbReference type="OrthoDB" id="365915at2759"/>
<evidence type="ECO:0000256" key="4">
    <source>
        <dbReference type="SAM" id="MobiDB-lite"/>
    </source>
</evidence>
<dbReference type="GO" id="GO:0005739">
    <property type="term" value="C:mitochondrion"/>
    <property type="evidence" value="ECO:0007669"/>
    <property type="project" value="TreeGrafter"/>
</dbReference>
<dbReference type="GeneID" id="24565357"/>
<evidence type="ECO:0000313" key="6">
    <source>
        <dbReference type="EMBL" id="CDR96816.1"/>
    </source>
</evidence>
<dbReference type="Proteomes" id="UP000033188">
    <property type="component" value="Chromosome 3"/>
</dbReference>
<feature type="region of interest" description="Disordered" evidence="4">
    <location>
        <begin position="16"/>
        <end position="38"/>
    </location>
</feature>
<reference evidence="7" key="1">
    <citation type="journal article" date="2014" name="Nucleic Acids Res.">
        <title>The evolutionary dynamics of variant antigen genes in Babesia reveal a history of genomic innovation underlying host-parasite interaction.</title>
        <authorList>
            <person name="Jackson A.P."/>
            <person name="Otto T.D."/>
            <person name="Darby A."/>
            <person name="Ramaprasad A."/>
            <person name="Xia D."/>
            <person name="Echaide I.E."/>
            <person name="Farber M."/>
            <person name="Gahlot S."/>
            <person name="Gamble J."/>
            <person name="Gupta D."/>
            <person name="Gupta Y."/>
            <person name="Jackson L."/>
            <person name="Malandrin L."/>
            <person name="Malas T.B."/>
            <person name="Moussa E."/>
            <person name="Nair M."/>
            <person name="Reid A.J."/>
            <person name="Sanders M."/>
            <person name="Sharma J."/>
            <person name="Tracey A."/>
            <person name="Quail M.A."/>
            <person name="Weir W."/>
            <person name="Wastling J.M."/>
            <person name="Hall N."/>
            <person name="Willadsen P."/>
            <person name="Lingelbach K."/>
            <person name="Shiels B."/>
            <person name="Tait A."/>
            <person name="Berriman M."/>
            <person name="Allred D.R."/>
            <person name="Pain A."/>
        </authorList>
    </citation>
    <scope>NUCLEOTIDE SEQUENCE [LARGE SCALE GENOMIC DNA]</scope>
    <source>
        <strain evidence="7">Bond</strain>
    </source>
</reference>
<gene>
    <name evidence="6" type="ORF">BBBOND_0307200</name>
</gene>
<name>A0A061D831_BABBI</name>
<dbReference type="InterPro" id="IPR016092">
    <property type="entry name" value="ATAP"/>
</dbReference>
<dbReference type="SUPFAM" id="SSF89360">
    <property type="entry name" value="HesB-like domain"/>
    <property type="match status" value="1"/>
</dbReference>